<evidence type="ECO:0000313" key="1">
    <source>
        <dbReference type="EMBL" id="KAK3279714.1"/>
    </source>
</evidence>
<dbReference type="EMBL" id="LGRX02004704">
    <property type="protein sequence ID" value="KAK3279714.1"/>
    <property type="molecule type" value="Genomic_DNA"/>
</dbReference>
<dbReference type="Proteomes" id="UP001190700">
    <property type="component" value="Unassembled WGS sequence"/>
</dbReference>
<comment type="caution">
    <text evidence="1">The sequence shown here is derived from an EMBL/GenBank/DDBJ whole genome shotgun (WGS) entry which is preliminary data.</text>
</comment>
<organism evidence="1 2">
    <name type="scientific">Cymbomonas tetramitiformis</name>
    <dbReference type="NCBI Taxonomy" id="36881"/>
    <lineage>
        <taxon>Eukaryota</taxon>
        <taxon>Viridiplantae</taxon>
        <taxon>Chlorophyta</taxon>
        <taxon>Pyramimonadophyceae</taxon>
        <taxon>Pyramimonadales</taxon>
        <taxon>Pyramimonadaceae</taxon>
        <taxon>Cymbomonas</taxon>
    </lineage>
</organism>
<sequence>MTLRASGTAMITIVCTLQALDGGVLHRVHHGDGATTHGVMIVSPRDAMIVCGLQACDGDELPSESAMRACRPFNPPTVGWGTASPAPVWWRKSTKVNGEVELSPPSSTVEA</sequence>
<dbReference type="AlphaFoldDB" id="A0AAE0GKG9"/>
<protein>
    <submittedName>
        <fullName evidence="1">Uncharacterized protein</fullName>
    </submittedName>
</protein>
<keyword evidence="2" id="KW-1185">Reference proteome</keyword>
<gene>
    <name evidence="1" type="ORF">CYMTET_12416</name>
</gene>
<evidence type="ECO:0000313" key="2">
    <source>
        <dbReference type="Proteomes" id="UP001190700"/>
    </source>
</evidence>
<name>A0AAE0GKG9_9CHLO</name>
<proteinExistence type="predicted"/>
<reference evidence="1 2" key="1">
    <citation type="journal article" date="2015" name="Genome Biol. Evol.">
        <title>Comparative Genomics of a Bacterivorous Green Alga Reveals Evolutionary Causalities and Consequences of Phago-Mixotrophic Mode of Nutrition.</title>
        <authorList>
            <person name="Burns J.A."/>
            <person name="Paasch A."/>
            <person name="Narechania A."/>
            <person name="Kim E."/>
        </authorList>
    </citation>
    <scope>NUCLEOTIDE SEQUENCE [LARGE SCALE GENOMIC DNA]</scope>
    <source>
        <strain evidence="1 2">PLY_AMNH</strain>
    </source>
</reference>
<accession>A0AAE0GKG9</accession>